<name>A0A2P4SCY6_BAMTH</name>
<evidence type="ECO:0000313" key="4">
    <source>
        <dbReference type="EMBL" id="POI21956.1"/>
    </source>
</evidence>
<dbReference type="FunFam" id="1.20.58.60:FF:000106">
    <property type="entry name" value="Spectrin beta chain"/>
    <property type="match status" value="1"/>
</dbReference>
<dbReference type="CDD" id="cd00176">
    <property type="entry name" value="SPEC"/>
    <property type="match status" value="4"/>
</dbReference>
<feature type="coiled-coil region" evidence="3">
    <location>
        <begin position="383"/>
        <end position="410"/>
    </location>
</feature>
<dbReference type="Proteomes" id="UP000237246">
    <property type="component" value="Unassembled WGS sequence"/>
</dbReference>
<evidence type="ECO:0000256" key="2">
    <source>
        <dbReference type="ARBA" id="ARBA00023203"/>
    </source>
</evidence>
<comment type="caution">
    <text evidence="4">The sequence shown here is derived from an EMBL/GenBank/DDBJ whole genome shotgun (WGS) entry which is preliminary data.</text>
</comment>
<accession>A0A2P4SCY6</accession>
<dbReference type="PANTHER" id="PTHR11915">
    <property type="entry name" value="SPECTRIN/FILAMIN RELATED CYTOSKELETAL PROTEIN"/>
    <property type="match status" value="1"/>
</dbReference>
<dbReference type="SUPFAM" id="SSF46966">
    <property type="entry name" value="Spectrin repeat"/>
    <property type="match status" value="6"/>
</dbReference>
<keyword evidence="3" id="KW-0175">Coiled coil</keyword>
<dbReference type="Gene3D" id="1.20.58.60">
    <property type="match status" value="5"/>
</dbReference>
<dbReference type="OrthoDB" id="5865767at2759"/>
<keyword evidence="2" id="KW-0009">Actin-binding</keyword>
<dbReference type="EMBL" id="PPHD01063187">
    <property type="protein sequence ID" value="POI21956.1"/>
    <property type="molecule type" value="Genomic_DNA"/>
</dbReference>
<evidence type="ECO:0000313" key="5">
    <source>
        <dbReference type="Proteomes" id="UP000237246"/>
    </source>
</evidence>
<feature type="coiled-coil region" evidence="3">
    <location>
        <begin position="63"/>
        <end position="133"/>
    </location>
</feature>
<proteinExistence type="predicted"/>
<dbReference type="Pfam" id="PF00435">
    <property type="entry name" value="Spectrin"/>
    <property type="match status" value="7"/>
</dbReference>
<dbReference type="FunFam" id="1.20.58.60:FF:000072">
    <property type="entry name" value="Spectrin beta chain"/>
    <property type="match status" value="1"/>
</dbReference>
<dbReference type="GO" id="GO:0003779">
    <property type="term" value="F:actin binding"/>
    <property type="evidence" value="ECO:0007669"/>
    <property type="project" value="UniProtKB-KW"/>
</dbReference>
<gene>
    <name evidence="4" type="ORF">CIB84_014297</name>
</gene>
<sequence>AWEKLEKAEHERELALRNELIRQEKLEQLARRFDRKAAMREAWLSENQRLVAQDNFGHDLTAVEAAKKKHEAIETDTAAYKERVQAIDAVAKELEREGYHDIKRIRARKDNILQHWEHLQELLRNRRQRLEMNLTLQHLFQEMLHSINWMDEVKVQLASSKSGKHLLEVEELLETHRLLESDMALQAEKVRAISTAALRFADAEGYRPCDPRVIRDRVNHLEMCRRELQALAARRKALLEQSRAVWQCLQELDEAESWIKEQEQIYSALDYGKDLAGVLLLRRRHTALEAELEARGARLERALVMAEQLAAAGREAGRLRDRAAAVRVLWDQLQELVAFRRRGLREAEGFFQFQAEAEELAEVLTEARQRAASQELGHDEVHTQALLREHQELLEELAAAQQLLERLGHQAEGFPPELRAGPEAHNRLAALRELHHKVSTLAETRGRRLRDALNLYTVFGESEACQLWMGAKERWLEKLEVPNTLEDLDVVKHRLDGLEQEMVGVASQIDAVNRSADGLLESGHPRSPQVRQCQQQLNERWGRFRELVSQWRAAVGSALNLLSFQLECEETRAWLLSKTRVVESTKELGRDLAGVLATQRKLYGIERELAAAESRLDALRPQASLLAQERPELAEDTARRLAGAQDAMDGLQGALRDRAAALGEAGQLQSFLQDLDDFQAWLFGAQKAVASTEEVPTSVGEAEELLRKHAAALEDAEGHTAAFTALLEAGERVTSNQEDPEYEQLRERLRGVEAGWGALHKMWDARQRFLAQCLGFQEFLRDAKQAEILLANQVGEGRGDAW</sequence>
<dbReference type="AlphaFoldDB" id="A0A2P4SCY6"/>
<feature type="non-terminal residue" evidence="4">
    <location>
        <position position="1"/>
    </location>
</feature>
<evidence type="ECO:0000256" key="3">
    <source>
        <dbReference type="SAM" id="Coils"/>
    </source>
</evidence>
<evidence type="ECO:0008006" key="6">
    <source>
        <dbReference type="Google" id="ProtNLM"/>
    </source>
</evidence>
<dbReference type="InterPro" id="IPR002017">
    <property type="entry name" value="Spectrin_repeat"/>
</dbReference>
<organism evidence="4 5">
    <name type="scientific">Bambusicola thoracicus</name>
    <name type="common">Chinese bamboo-partridge</name>
    <name type="synonym">Perdix thoracica</name>
    <dbReference type="NCBI Taxonomy" id="9083"/>
    <lineage>
        <taxon>Eukaryota</taxon>
        <taxon>Metazoa</taxon>
        <taxon>Chordata</taxon>
        <taxon>Craniata</taxon>
        <taxon>Vertebrata</taxon>
        <taxon>Euteleostomi</taxon>
        <taxon>Archelosauria</taxon>
        <taxon>Archosauria</taxon>
        <taxon>Dinosauria</taxon>
        <taxon>Saurischia</taxon>
        <taxon>Theropoda</taxon>
        <taxon>Coelurosauria</taxon>
        <taxon>Aves</taxon>
        <taxon>Neognathae</taxon>
        <taxon>Galloanserae</taxon>
        <taxon>Galliformes</taxon>
        <taxon>Phasianidae</taxon>
        <taxon>Perdicinae</taxon>
        <taxon>Bambusicola</taxon>
    </lineage>
</organism>
<keyword evidence="5" id="KW-1185">Reference proteome</keyword>
<keyword evidence="1" id="KW-0677">Repeat</keyword>
<reference evidence="4 5" key="1">
    <citation type="submission" date="2018-01" db="EMBL/GenBank/DDBJ databases">
        <title>Comparison of the Chinese Bamboo Partridge and Red Junglefowl genome sequences highlights the importance of demography in genome evolution.</title>
        <authorList>
            <person name="Tiley G.P."/>
            <person name="Kimball R.T."/>
            <person name="Braun E.L."/>
            <person name="Burleigh J.G."/>
        </authorList>
    </citation>
    <scope>NUCLEOTIDE SEQUENCE [LARGE SCALE GENOMIC DNA]</scope>
    <source>
        <strain evidence="4">RTK389</strain>
        <tissue evidence="4">Blood</tissue>
    </source>
</reference>
<evidence type="ECO:0000256" key="1">
    <source>
        <dbReference type="ARBA" id="ARBA00022737"/>
    </source>
</evidence>
<protein>
    <recommendedName>
        <fullName evidence="6">Spectrin beta chain</fullName>
    </recommendedName>
</protein>
<dbReference type="SMART" id="SM00150">
    <property type="entry name" value="SPEC"/>
    <property type="match status" value="7"/>
</dbReference>
<dbReference type="InterPro" id="IPR018159">
    <property type="entry name" value="Spectrin/alpha-actinin"/>
</dbReference>